<proteinExistence type="predicted"/>
<sequence>MKKFIVTGLSVMLLVGCGVTEENNVKEEKQQERVVNAQQEIKYSFPEGVTSVGEGKVKVVTPDGTSENGNIPVVFIKKDTLIQQVEVELENFQEDKEIFIYVDKQFEDKHQVKKLAQTTMSLKEETLQPGIHTVTAIQYENNDPNGKVINFVQAKFENKPAQ</sequence>
<dbReference type="Proteomes" id="UP001372526">
    <property type="component" value="Unassembled WGS sequence"/>
</dbReference>
<comment type="caution">
    <text evidence="1">The sequence shown here is derived from an EMBL/GenBank/DDBJ whole genome shotgun (WGS) entry which is preliminary data.</text>
</comment>
<gene>
    <name evidence="1" type="ORF">WAZ07_12245</name>
</gene>
<dbReference type="EMBL" id="JBAWSX010000006">
    <property type="protein sequence ID" value="MEI4802083.1"/>
    <property type="molecule type" value="Genomic_DNA"/>
</dbReference>
<reference evidence="1 2" key="1">
    <citation type="submission" date="2024-01" db="EMBL/GenBank/DDBJ databases">
        <title>Seven novel Bacillus-like species.</title>
        <authorList>
            <person name="Liu G."/>
        </authorList>
    </citation>
    <scope>NUCLEOTIDE SEQUENCE [LARGE SCALE GENOMIC DNA]</scope>
    <source>
        <strain evidence="1 2">FJAT-51639</strain>
    </source>
</reference>
<evidence type="ECO:0008006" key="3">
    <source>
        <dbReference type="Google" id="ProtNLM"/>
    </source>
</evidence>
<organism evidence="1 2">
    <name type="scientific">Bacillus bruguierae</name>
    <dbReference type="NCBI Taxonomy" id="3127667"/>
    <lineage>
        <taxon>Bacteria</taxon>
        <taxon>Bacillati</taxon>
        <taxon>Bacillota</taxon>
        <taxon>Bacilli</taxon>
        <taxon>Bacillales</taxon>
        <taxon>Bacillaceae</taxon>
        <taxon>Bacillus</taxon>
    </lineage>
</organism>
<name>A0ABU8FHX0_9BACI</name>
<accession>A0ABU8FHX0</accession>
<protein>
    <recommendedName>
        <fullName evidence="3">Lipoprotein</fullName>
    </recommendedName>
</protein>
<evidence type="ECO:0000313" key="2">
    <source>
        <dbReference type="Proteomes" id="UP001372526"/>
    </source>
</evidence>
<dbReference type="RefSeq" id="WP_336472680.1">
    <property type="nucleotide sequence ID" value="NZ_JBAWSX010000006.1"/>
</dbReference>
<evidence type="ECO:0000313" key="1">
    <source>
        <dbReference type="EMBL" id="MEI4802083.1"/>
    </source>
</evidence>
<keyword evidence="2" id="KW-1185">Reference proteome</keyword>
<dbReference type="PROSITE" id="PS51257">
    <property type="entry name" value="PROKAR_LIPOPROTEIN"/>
    <property type="match status" value="1"/>
</dbReference>